<evidence type="ECO:0000313" key="1">
    <source>
        <dbReference type="EMBL" id="GGA13039.1"/>
    </source>
</evidence>
<dbReference type="Proteomes" id="UP000615455">
    <property type="component" value="Unassembled WGS sequence"/>
</dbReference>
<reference evidence="2" key="1">
    <citation type="journal article" date="2019" name="Int. J. Syst. Evol. Microbiol.">
        <title>The Global Catalogue of Microorganisms (GCM) 10K type strain sequencing project: providing services to taxonomists for standard genome sequencing and annotation.</title>
        <authorList>
            <consortium name="The Broad Institute Genomics Platform"/>
            <consortium name="The Broad Institute Genome Sequencing Center for Infectious Disease"/>
            <person name="Wu L."/>
            <person name="Ma J."/>
        </authorList>
    </citation>
    <scope>NUCLEOTIDE SEQUENCE [LARGE SCALE GENOMIC DNA]</scope>
    <source>
        <strain evidence="2">CGMCC 1.15043</strain>
    </source>
</reference>
<name>A0ABQ1FHE1_9BACL</name>
<dbReference type="EMBL" id="BMHE01000068">
    <property type="protein sequence ID" value="GGA13039.1"/>
    <property type="molecule type" value="Genomic_DNA"/>
</dbReference>
<proteinExistence type="predicted"/>
<protein>
    <submittedName>
        <fullName evidence="1">Uncharacterized protein</fullName>
    </submittedName>
</protein>
<organism evidence="1 2">
    <name type="scientific">Paenibacillus marchantiophytorum</name>
    <dbReference type="NCBI Taxonomy" id="1619310"/>
    <lineage>
        <taxon>Bacteria</taxon>
        <taxon>Bacillati</taxon>
        <taxon>Bacillota</taxon>
        <taxon>Bacilli</taxon>
        <taxon>Bacillales</taxon>
        <taxon>Paenibacillaceae</taxon>
        <taxon>Paenibacillus</taxon>
    </lineage>
</organism>
<keyword evidence="2" id="KW-1185">Reference proteome</keyword>
<gene>
    <name evidence="1" type="ORF">GCM10008018_67520</name>
</gene>
<evidence type="ECO:0000313" key="2">
    <source>
        <dbReference type="Proteomes" id="UP000615455"/>
    </source>
</evidence>
<comment type="caution">
    <text evidence="1">The sequence shown here is derived from an EMBL/GenBank/DDBJ whole genome shotgun (WGS) entry which is preliminary data.</text>
</comment>
<sequence>MITMKMCYLMGKVNVAVVYHGLNNELHDKLSSTAIVKVVFYAD</sequence>
<accession>A0ABQ1FHE1</accession>